<dbReference type="AlphaFoldDB" id="A0A1H7M895"/>
<evidence type="ECO:0000313" key="3">
    <source>
        <dbReference type="Proteomes" id="UP000198984"/>
    </source>
</evidence>
<feature type="domain" description="ATPase" evidence="1">
    <location>
        <begin position="5"/>
        <end position="212"/>
    </location>
</feature>
<protein>
    <recommendedName>
        <fullName evidence="1">ATPase domain-containing protein</fullName>
    </recommendedName>
</protein>
<dbReference type="PANTHER" id="PTHR34704:SF1">
    <property type="entry name" value="ATPASE"/>
    <property type="match status" value="1"/>
</dbReference>
<name>A0A1H7M895_9BACT</name>
<dbReference type="OrthoDB" id="9813134at2"/>
<dbReference type="SUPFAM" id="SSF52540">
    <property type="entry name" value="P-loop containing nucleoside triphosphate hydrolases"/>
    <property type="match status" value="1"/>
</dbReference>
<dbReference type="STRING" id="573321.SAMN04488505_1011430"/>
<dbReference type="InterPro" id="IPR036390">
    <property type="entry name" value="WH_DNA-bd_sf"/>
</dbReference>
<dbReference type="GO" id="GO:0005524">
    <property type="term" value="F:ATP binding"/>
    <property type="evidence" value="ECO:0007669"/>
    <property type="project" value="InterPro"/>
</dbReference>
<dbReference type="SUPFAM" id="SSF46785">
    <property type="entry name" value="Winged helix' DNA-binding domain"/>
    <property type="match status" value="1"/>
</dbReference>
<proteinExistence type="predicted"/>
<sequence length="475" mass="54148">MLTGRIEEQKILARKMSSGEAELIAVYGRRRVGKTFLIRTYCKDRIIFEVTGIHEASFKDQLQNFSLALQAAMKSKVPIATPENWIKAFHMLDQCLDDLPKNKSAVLFFDEFPWLHTQRSGFLQAFEHWWNSSASKKEHLKVIICGSAASWMIDQVINNKGGLHNRVTQTIRLLPFTLAETEQYLISRGIRLSHYLILQLYMAMGGIPHYLKGIQKGESVAQVIDRLCFTKDGLLKGEFKNLYQSLFTNSHHHETVIRALAKKGKGLTRNEIIAECGLSSGGTTTKILKELEESGFIAPYIPFEKTEKESIYKLSDEYSLFYLRFIEHAKATGAGTWIRQSTTASYTIWSGFAFESVCQKHVLQIKRALGIEGVLTEVSGWRYMPPKAKKGAQIDLLLDRQDKVINLCEMKFANGEFVIDKKYAEELENKISVFRSETKTKSAIFPTMITTYGVKINDYYRDIVQGEIVMGDLFK</sequence>
<dbReference type="Gene3D" id="3.40.50.300">
    <property type="entry name" value="P-loop containing nucleotide triphosphate hydrolases"/>
    <property type="match status" value="1"/>
</dbReference>
<gene>
    <name evidence="2" type="ORF">SAMN04488505_1011430</name>
</gene>
<accession>A0A1H7M895</accession>
<keyword evidence="3" id="KW-1185">Reference proteome</keyword>
<dbReference type="InterPro" id="IPR011579">
    <property type="entry name" value="ATPase_dom"/>
</dbReference>
<dbReference type="PANTHER" id="PTHR34704">
    <property type="entry name" value="ATPASE"/>
    <property type="match status" value="1"/>
</dbReference>
<evidence type="ECO:0000259" key="1">
    <source>
        <dbReference type="Pfam" id="PF01637"/>
    </source>
</evidence>
<organism evidence="2 3">
    <name type="scientific">Chitinophaga rupis</name>
    <dbReference type="NCBI Taxonomy" id="573321"/>
    <lineage>
        <taxon>Bacteria</taxon>
        <taxon>Pseudomonadati</taxon>
        <taxon>Bacteroidota</taxon>
        <taxon>Chitinophagia</taxon>
        <taxon>Chitinophagales</taxon>
        <taxon>Chitinophagaceae</taxon>
        <taxon>Chitinophaga</taxon>
    </lineage>
</organism>
<reference evidence="2 3" key="1">
    <citation type="submission" date="2016-10" db="EMBL/GenBank/DDBJ databases">
        <authorList>
            <person name="de Groot N.N."/>
        </authorList>
    </citation>
    <scope>NUCLEOTIDE SEQUENCE [LARGE SCALE GENOMIC DNA]</scope>
    <source>
        <strain evidence="2 3">DSM 21039</strain>
    </source>
</reference>
<dbReference type="InterPro" id="IPR027417">
    <property type="entry name" value="P-loop_NTPase"/>
</dbReference>
<dbReference type="Pfam" id="PF01637">
    <property type="entry name" value="ATPase_2"/>
    <property type="match status" value="1"/>
</dbReference>
<dbReference type="EMBL" id="FOBB01000001">
    <property type="protein sequence ID" value="SEL07309.1"/>
    <property type="molecule type" value="Genomic_DNA"/>
</dbReference>
<dbReference type="Proteomes" id="UP000198984">
    <property type="component" value="Unassembled WGS sequence"/>
</dbReference>
<dbReference type="RefSeq" id="WP_089908051.1">
    <property type="nucleotide sequence ID" value="NZ_FOBB01000001.1"/>
</dbReference>
<evidence type="ECO:0000313" key="2">
    <source>
        <dbReference type="EMBL" id="SEL07309.1"/>
    </source>
</evidence>